<evidence type="ECO:0000256" key="2">
    <source>
        <dbReference type="SAM" id="MobiDB-lite"/>
    </source>
</evidence>
<keyword evidence="1" id="KW-0175">Coiled coil</keyword>
<sequence>MNMENLERKVALLQRFNNTAKDHSKALEGLTDTIVERLDELRQFDQSHFTDQLYRTVELSQDGPSDSGEHPSGEQGASCGDGTLPVLESFEDLVGYGRSLRAHSKSKPNLAAGHTEKTLLPNSTDLGTSDDLDETLKPSLVVGATEPSASQADSTEQDVSDELDQARKSDMAVGDVIETELDDTLNALEYAGDMFHRKSEELWRLLQKFKKDGVPENPVKQCLKYWMELVNTLQSCCVTREEKMRQQRRLSAEWTSEDYSFKKAMLSLKGSGPDQIERQMQSLRQRKRLEGKLKQDMKNLDELARELEDRNLEAIEEIQKKHDHDQTIAAEELQRLMSEVQDLDKSRLAWNKKARDSFMSSSAPSAERPPALACVLEKCENEILKAALDSFNSIESEMNGAGISEVAGKLSMAEAAADAAKHVVESDPISETSEALRLLDALLEQDELFVELKTKVAGRTFEEWLPELDGLITESLLFAGASKKTPRK</sequence>
<dbReference type="EMBL" id="GFPF01003666">
    <property type="protein sequence ID" value="MAA14812.1"/>
    <property type="molecule type" value="Transcribed_RNA"/>
</dbReference>
<dbReference type="AlphaFoldDB" id="A0A224YLT9"/>
<feature type="coiled-coil region" evidence="1">
    <location>
        <begin position="286"/>
        <end position="324"/>
    </location>
</feature>
<proteinExistence type="predicted"/>
<evidence type="ECO:0000256" key="1">
    <source>
        <dbReference type="SAM" id="Coils"/>
    </source>
</evidence>
<reference evidence="3" key="1">
    <citation type="journal article" date="2017" name="Parasit. Vectors">
        <title>Sialotranscriptomics of Rhipicephalus zambeziensis reveals intricate expression profiles of secretory proteins and suggests tight temporal transcriptional regulation during blood-feeding.</title>
        <authorList>
            <person name="de Castro M.H."/>
            <person name="de Klerk D."/>
            <person name="Pienaar R."/>
            <person name="Rees D.J.G."/>
            <person name="Mans B.J."/>
        </authorList>
    </citation>
    <scope>NUCLEOTIDE SEQUENCE</scope>
    <source>
        <tissue evidence="3">Salivary glands</tissue>
    </source>
</reference>
<protein>
    <submittedName>
        <fullName evidence="3">Uncharacterized protein</fullName>
    </submittedName>
</protein>
<feature type="region of interest" description="Disordered" evidence="2">
    <location>
        <begin position="59"/>
        <end position="84"/>
    </location>
</feature>
<feature type="region of interest" description="Disordered" evidence="2">
    <location>
        <begin position="103"/>
        <end position="164"/>
    </location>
</feature>
<evidence type="ECO:0000313" key="3">
    <source>
        <dbReference type="EMBL" id="MAA14812.1"/>
    </source>
</evidence>
<name>A0A224YLT9_9ACAR</name>
<accession>A0A224YLT9</accession>
<organism evidence="3">
    <name type="scientific">Rhipicephalus zambeziensis</name>
    <dbReference type="NCBI Taxonomy" id="60191"/>
    <lineage>
        <taxon>Eukaryota</taxon>
        <taxon>Metazoa</taxon>
        <taxon>Ecdysozoa</taxon>
        <taxon>Arthropoda</taxon>
        <taxon>Chelicerata</taxon>
        <taxon>Arachnida</taxon>
        <taxon>Acari</taxon>
        <taxon>Parasitiformes</taxon>
        <taxon>Ixodida</taxon>
        <taxon>Ixodoidea</taxon>
        <taxon>Ixodidae</taxon>
        <taxon>Rhipicephalinae</taxon>
        <taxon>Rhipicephalus</taxon>
        <taxon>Rhipicephalus</taxon>
    </lineage>
</organism>